<reference evidence="2" key="1">
    <citation type="submission" date="2018-07" db="EMBL/GenBank/DDBJ databases">
        <authorList>
            <consortium name="PulseNet: The National Subtyping Network for Foodborne Disease Surveillance"/>
            <person name="Tarr C.L."/>
            <person name="Trees E."/>
            <person name="Katz L.S."/>
            <person name="Carleton-Romer H.A."/>
            <person name="Stroika S."/>
            <person name="Kucerova Z."/>
            <person name="Roache K.F."/>
            <person name="Sabol A.L."/>
            <person name="Besser J."/>
            <person name="Gerner-Smidt P."/>
        </authorList>
    </citation>
    <scope>NUCLEOTIDE SEQUENCE</scope>
    <source>
        <strain evidence="2">PNUSAS027057</strain>
        <strain evidence="4">PNUSAS104137</strain>
        <strain evidence="3">PNUSAS104160</strain>
        <strain evidence="5">PNUSAS107527</strain>
    </source>
</reference>
<evidence type="ECO:0000313" key="3">
    <source>
        <dbReference type="EMBL" id="ECZ7154492.1"/>
    </source>
</evidence>
<organism evidence="2">
    <name type="scientific">Salmonella enterica</name>
    <name type="common">Salmonella choleraesuis</name>
    <dbReference type="NCBI Taxonomy" id="28901"/>
    <lineage>
        <taxon>Bacteria</taxon>
        <taxon>Pseudomonadati</taxon>
        <taxon>Pseudomonadota</taxon>
        <taxon>Gammaproteobacteria</taxon>
        <taxon>Enterobacterales</taxon>
        <taxon>Enterobacteriaceae</taxon>
        <taxon>Salmonella</taxon>
    </lineage>
</organism>
<accession>A0A5Z2KCS0</accession>
<dbReference type="Gene3D" id="2.160.20.20">
    <property type="match status" value="1"/>
</dbReference>
<proteinExistence type="predicted"/>
<sequence>MYTTHYREAGVWSYQFSPYDNYKQWKNRIMNKAYGIIWNHSRQAWVVVSELASGQGFILAKNTILAAAVTATISNSFAATSYVSGANIFTSGGQVIGGDTQLVYSGGTAVSVTINSAGIQTVNKGGQTIDTVITNSGIQNVGEAGRAQSTTVSKGGLQRVSSGGLATSTQLMGGAQNVYSGGHVSNTSIYS</sequence>
<evidence type="ECO:0000313" key="5">
    <source>
        <dbReference type="EMBL" id="EDD1783367.1"/>
    </source>
</evidence>
<feature type="non-terminal residue" evidence="2">
    <location>
        <position position="191"/>
    </location>
</feature>
<name>A0A5Z2KCS0_SALER</name>
<evidence type="ECO:0000313" key="4">
    <source>
        <dbReference type="EMBL" id="ECZ7314021.1"/>
    </source>
</evidence>
<dbReference type="InterPro" id="IPR024973">
    <property type="entry name" value="ESPR"/>
</dbReference>
<dbReference type="NCBIfam" id="TIGR04415">
    <property type="entry name" value="O_hepto_targRPT"/>
    <property type="match status" value="3"/>
</dbReference>
<dbReference type="Pfam" id="PF13018">
    <property type="entry name" value="ESPR"/>
    <property type="match status" value="1"/>
</dbReference>
<dbReference type="EMBL" id="AALTIN010000200">
    <property type="protein sequence ID" value="EDD1783367.1"/>
    <property type="molecule type" value="Genomic_DNA"/>
</dbReference>
<evidence type="ECO:0000259" key="1">
    <source>
        <dbReference type="Pfam" id="PF13018"/>
    </source>
</evidence>
<evidence type="ECO:0000313" key="2">
    <source>
        <dbReference type="EMBL" id="EBU1668923.1"/>
    </source>
</evidence>
<protein>
    <recommendedName>
        <fullName evidence="1">ESPR domain-containing protein</fullName>
    </recommendedName>
</protein>
<dbReference type="InterPro" id="IPR030930">
    <property type="entry name" value="AIDA"/>
</dbReference>
<dbReference type="EMBL" id="AALHPX010000281">
    <property type="protein sequence ID" value="ECZ7314021.1"/>
    <property type="molecule type" value="Genomic_DNA"/>
</dbReference>
<comment type="caution">
    <text evidence="2">The sequence shown here is derived from an EMBL/GenBank/DDBJ whole genome shotgun (WGS) entry which is preliminary data.</text>
</comment>
<dbReference type="AlphaFoldDB" id="A0A5Z2KCS0"/>
<dbReference type="EMBL" id="AALHON010000116">
    <property type="protein sequence ID" value="ECZ7154492.1"/>
    <property type="molecule type" value="Genomic_DNA"/>
</dbReference>
<dbReference type="EMBL" id="AAHBDR010000037">
    <property type="protein sequence ID" value="EBU1668923.1"/>
    <property type="molecule type" value="Genomic_DNA"/>
</dbReference>
<dbReference type="InterPro" id="IPR012332">
    <property type="entry name" value="Autotransporter_pectin_lyase_C"/>
</dbReference>
<feature type="domain" description="ESPR" evidence="1">
    <location>
        <begin position="30"/>
        <end position="70"/>
    </location>
</feature>
<gene>
    <name evidence="2" type="ORF">CS184_24435</name>
    <name evidence="3" type="ORF">F8330_23420</name>
    <name evidence="4" type="ORF">F8351_23880</name>
    <name evidence="5" type="ORF">GA291_24990</name>
</gene>